<accession>A0ABP7BNJ2</accession>
<evidence type="ECO:0000256" key="3">
    <source>
        <dbReference type="ARBA" id="ARBA00023012"/>
    </source>
</evidence>
<dbReference type="PANTHER" id="PTHR24421:SF58">
    <property type="entry name" value="SIGNAL TRANSDUCTION HISTIDINE-PROTEIN KINASE_PHOSPHATASE UHPB"/>
    <property type="match status" value="1"/>
</dbReference>
<reference evidence="7" key="1">
    <citation type="journal article" date="2019" name="Int. J. Syst. Evol. Microbiol.">
        <title>The Global Catalogue of Microorganisms (GCM) 10K type strain sequencing project: providing services to taxonomists for standard genome sequencing and annotation.</title>
        <authorList>
            <consortium name="The Broad Institute Genomics Platform"/>
            <consortium name="The Broad Institute Genome Sequencing Center for Infectious Disease"/>
            <person name="Wu L."/>
            <person name="Ma J."/>
        </authorList>
    </citation>
    <scope>NUCLEOTIDE SEQUENCE [LARGE SCALE GENOMIC DNA]</scope>
    <source>
        <strain evidence="7">JCM 30742</strain>
    </source>
</reference>
<dbReference type="Gene3D" id="3.30.565.10">
    <property type="entry name" value="Histidine kinase-like ATPase, C-terminal domain"/>
    <property type="match status" value="1"/>
</dbReference>
<keyword evidence="3" id="KW-0902">Two-component regulatory system</keyword>
<dbReference type="InterPro" id="IPR036890">
    <property type="entry name" value="HATPase_C_sf"/>
</dbReference>
<dbReference type="Proteomes" id="UP001500752">
    <property type="component" value="Unassembled WGS sequence"/>
</dbReference>
<dbReference type="InterPro" id="IPR029016">
    <property type="entry name" value="GAF-like_dom_sf"/>
</dbReference>
<evidence type="ECO:0000256" key="4">
    <source>
        <dbReference type="SAM" id="MobiDB-lite"/>
    </source>
</evidence>
<dbReference type="InterPro" id="IPR003018">
    <property type="entry name" value="GAF"/>
</dbReference>
<dbReference type="CDD" id="cd16917">
    <property type="entry name" value="HATPase_UhpB-NarQ-NarX-like"/>
    <property type="match status" value="1"/>
</dbReference>
<keyword evidence="7" id="KW-1185">Reference proteome</keyword>
<proteinExistence type="predicted"/>
<evidence type="ECO:0000256" key="1">
    <source>
        <dbReference type="ARBA" id="ARBA00022679"/>
    </source>
</evidence>
<dbReference type="InterPro" id="IPR050482">
    <property type="entry name" value="Sensor_HK_TwoCompSys"/>
</dbReference>
<dbReference type="PROSITE" id="PS50109">
    <property type="entry name" value="HIS_KIN"/>
    <property type="match status" value="1"/>
</dbReference>
<dbReference type="Pfam" id="PF13185">
    <property type="entry name" value="GAF_2"/>
    <property type="match status" value="1"/>
</dbReference>
<keyword evidence="2" id="KW-0418">Kinase</keyword>
<dbReference type="PANTHER" id="PTHR24421">
    <property type="entry name" value="NITRATE/NITRITE SENSOR PROTEIN NARX-RELATED"/>
    <property type="match status" value="1"/>
</dbReference>
<gene>
    <name evidence="6" type="ORF">GCM10023081_00460</name>
</gene>
<dbReference type="SUPFAM" id="SSF55781">
    <property type="entry name" value="GAF domain-like"/>
    <property type="match status" value="1"/>
</dbReference>
<evidence type="ECO:0000256" key="2">
    <source>
        <dbReference type="ARBA" id="ARBA00022777"/>
    </source>
</evidence>
<evidence type="ECO:0000259" key="5">
    <source>
        <dbReference type="PROSITE" id="PS50109"/>
    </source>
</evidence>
<feature type="domain" description="Histidine kinase" evidence="5">
    <location>
        <begin position="408"/>
        <end position="499"/>
    </location>
</feature>
<dbReference type="SMART" id="SM00387">
    <property type="entry name" value="HATPase_c"/>
    <property type="match status" value="1"/>
</dbReference>
<name>A0ABP7BNJ2_9MICC</name>
<comment type="caution">
    <text evidence="6">The sequence shown here is derived from an EMBL/GenBank/DDBJ whole genome shotgun (WGS) entry which is preliminary data.</text>
</comment>
<dbReference type="EMBL" id="BAABEO010000001">
    <property type="protein sequence ID" value="GAA3665529.1"/>
    <property type="molecule type" value="Genomic_DNA"/>
</dbReference>
<dbReference type="Pfam" id="PF02518">
    <property type="entry name" value="HATPase_c"/>
    <property type="match status" value="1"/>
</dbReference>
<dbReference type="RefSeq" id="WP_345147587.1">
    <property type="nucleotide sequence ID" value="NZ_BAABEO010000001.1"/>
</dbReference>
<dbReference type="InterPro" id="IPR005467">
    <property type="entry name" value="His_kinase_dom"/>
</dbReference>
<dbReference type="InterPro" id="IPR011712">
    <property type="entry name" value="Sig_transdc_His_kin_sub3_dim/P"/>
</dbReference>
<evidence type="ECO:0000313" key="6">
    <source>
        <dbReference type="EMBL" id="GAA3665529.1"/>
    </source>
</evidence>
<dbReference type="InterPro" id="IPR003594">
    <property type="entry name" value="HATPase_dom"/>
</dbReference>
<feature type="region of interest" description="Disordered" evidence="4">
    <location>
        <begin position="442"/>
        <end position="480"/>
    </location>
</feature>
<dbReference type="Gene3D" id="1.20.5.1930">
    <property type="match status" value="1"/>
</dbReference>
<dbReference type="Gene3D" id="3.30.450.40">
    <property type="match status" value="1"/>
</dbReference>
<evidence type="ECO:0000313" key="7">
    <source>
        <dbReference type="Proteomes" id="UP001500752"/>
    </source>
</evidence>
<protein>
    <recommendedName>
        <fullName evidence="5">Histidine kinase domain-containing protein</fullName>
    </recommendedName>
</protein>
<dbReference type="SUPFAM" id="SSF55874">
    <property type="entry name" value="ATPase domain of HSP90 chaperone/DNA topoisomerase II/histidine kinase"/>
    <property type="match status" value="1"/>
</dbReference>
<sequence>MMGAAGSPEAEWWELAPVGLARVDTTGRVTQINQAGATLLDLDGDALATLDGLFDVDEAPHDAAGLEAERLASWPVARSESRELAYRVHGYRHGYVVSFRDVTMRRQQERRAAAVARTAARVASERSLATTLNAMASEVLRANGLAGVQILATEQPEGPLHVIGSAGFPPSDSFFALLMECQRRGATLGMLDALRTGRPVVIHHRYEAVMADPAWEPLHELLRSPRWDAFASVPILVRERAVGILNVFFAPEQKVDHGMMEFLATMADQAALAIDYAELLERERYVARRAERQRLARDLHDSVVQQVFSMGMQTQALKVLAERSPGPQAESFAAVAAELEEITQSTLQDLRSLVNQLQPSPVTEKGLGAALQTLAENTRRRTGIDVGLAVSDAADELRTHLLEDVYFIVAEAVHNAVKHSGAGSIRVDIDGGGTAALEVSVRDDGSGCPPGPPDTAPGRSSGHGLASMRERAEQWGGQLSVDWEQAAGTTVRARFPLPANSLDKEN</sequence>
<keyword evidence="1" id="KW-0808">Transferase</keyword>
<organism evidence="6 7">
    <name type="scientific">Arthrobacter ginkgonis</name>
    <dbReference type="NCBI Taxonomy" id="1630594"/>
    <lineage>
        <taxon>Bacteria</taxon>
        <taxon>Bacillati</taxon>
        <taxon>Actinomycetota</taxon>
        <taxon>Actinomycetes</taxon>
        <taxon>Micrococcales</taxon>
        <taxon>Micrococcaceae</taxon>
        <taxon>Arthrobacter</taxon>
    </lineage>
</organism>
<dbReference type="Pfam" id="PF07730">
    <property type="entry name" value="HisKA_3"/>
    <property type="match status" value="1"/>
</dbReference>